<evidence type="ECO:0000313" key="9">
    <source>
        <dbReference type="Proteomes" id="UP000444721"/>
    </source>
</evidence>
<dbReference type="GO" id="GO:0051209">
    <property type="term" value="P:release of sequestered calcium ion into cytosol"/>
    <property type="evidence" value="ECO:0007669"/>
    <property type="project" value="TreeGrafter"/>
</dbReference>
<comment type="caution">
    <text evidence="8">The sequence shown here is derived from an EMBL/GenBank/DDBJ whole genome shotgun (WGS) entry which is preliminary data.</text>
</comment>
<dbReference type="VEuPathDB" id="AmoebaDB:NfTy_031910"/>
<dbReference type="AlphaFoldDB" id="A0A6A5C3B8"/>
<dbReference type="Gene3D" id="3.20.20.190">
    <property type="entry name" value="Phosphatidylinositol (PI) phosphodiesterase"/>
    <property type="match status" value="1"/>
</dbReference>
<organism evidence="8 9">
    <name type="scientific">Naegleria fowleri</name>
    <name type="common">Brain eating amoeba</name>
    <dbReference type="NCBI Taxonomy" id="5763"/>
    <lineage>
        <taxon>Eukaryota</taxon>
        <taxon>Discoba</taxon>
        <taxon>Heterolobosea</taxon>
        <taxon>Tetramitia</taxon>
        <taxon>Eutetramitia</taxon>
        <taxon>Vahlkampfiidae</taxon>
        <taxon>Naegleria</taxon>
    </lineage>
</organism>
<dbReference type="Proteomes" id="UP000444721">
    <property type="component" value="Unassembled WGS sequence"/>
</dbReference>
<keyword evidence="6" id="KW-1133">Transmembrane helix</keyword>
<dbReference type="GeneID" id="68108010"/>
<keyword evidence="9" id="KW-1185">Reference proteome</keyword>
<dbReference type="InterPro" id="IPR017946">
    <property type="entry name" value="PLC-like_Pdiesterase_TIM-brl"/>
</dbReference>
<evidence type="ECO:0000256" key="4">
    <source>
        <dbReference type="ARBA" id="ARBA00023098"/>
    </source>
</evidence>
<dbReference type="SUPFAM" id="SSF47473">
    <property type="entry name" value="EF-hand"/>
    <property type="match status" value="1"/>
</dbReference>
<dbReference type="InterPro" id="IPR001711">
    <property type="entry name" value="PLipase_C_Pinositol-sp_Y"/>
</dbReference>
<sequence length="732" mass="85314">MRRWLFVSSSSKAVEAFSLRYNTIVGCRKRFPCGDGYFHVPHHHHHHGLLVRHSDWTNKRNWQYSFHRNCVRLFHHQNRESNNHHPDTRDSKISFNSDEKQKSRIWRKYRLFRITIGNIGLWILWIAIGSGIFVILDSLYYSYRKEFDALKRIYQTKFTLNPNHENSPILSMDAKIMEMFKEIFQKHSNGKNYMTLEELRGFFQNEQKHFDENSLLETMHNLKITESHINLDQFVRIIFASAFKSAEVFRDDLPLSNYFVSSSHNTYLVGNQLTSESSAKAYIDCLKDNCRCIEIDCWDGKNGEPMVHHGWTLTSKIPLTEALEAIKKYAFKTSEYPLIISLEIHCNLEQQKKIAKYLKNAFGDAIVVPVSLSDENLLPTLASCKGKVFLQGEWANIEKKLRQVEIDIVSDIFFEKNIFHNEFDPPPEFTLSKKKAHDTSKLESKKKIAETLDESIKVLDEAFPQLHPESDTIGKWAKELYDLLYFKAVRDVNHEYPEEASPLHKIINLSEGMGMTHIFKKGKDFAAHNETLMSRIYPKATRFFSTNFNPRIYWESGCQIVALNYQFCDQFLRMNNGFFSAFTSGYVPKNFLSENIQQKLFTIEILDFVSSHDLHANISQMPMAVIEHCSLVGERKIKAHKVDVFKTSHPTPKQTLHISTHQKKGEVISFGLFQKKSSLTRPISRLFRLGNYECLAYVSFPVHQLQHGYRFIPVRDGEVYFGGFLIRVTSHK</sequence>
<feature type="domain" description="PI-PLC Y-box" evidence="7">
    <location>
        <begin position="483"/>
        <end position="589"/>
    </location>
</feature>
<dbReference type="SMART" id="SM00149">
    <property type="entry name" value="PLCYc"/>
    <property type="match status" value="1"/>
</dbReference>
<accession>A0A6A5C3B8</accession>
<name>A0A6A5C3B8_NAEFO</name>
<dbReference type="PRINTS" id="PR00390">
    <property type="entry name" value="PHPHLIPASEC"/>
</dbReference>
<evidence type="ECO:0000259" key="7">
    <source>
        <dbReference type="PROSITE" id="PS50008"/>
    </source>
</evidence>
<dbReference type="CDD" id="cd08558">
    <property type="entry name" value="PI-PLCc_eukaryota"/>
    <property type="match status" value="1"/>
</dbReference>
<evidence type="ECO:0000256" key="5">
    <source>
        <dbReference type="RuleBase" id="RU361133"/>
    </source>
</evidence>
<dbReference type="OMA" id="FCDQFLR"/>
<feature type="transmembrane region" description="Helical" evidence="6">
    <location>
        <begin position="111"/>
        <end position="136"/>
    </location>
</feature>
<dbReference type="SMART" id="SM00148">
    <property type="entry name" value="PLCXc"/>
    <property type="match status" value="1"/>
</dbReference>
<dbReference type="InterPro" id="IPR001192">
    <property type="entry name" value="PI-PLC_fam"/>
</dbReference>
<evidence type="ECO:0000256" key="1">
    <source>
        <dbReference type="ARBA" id="ARBA00012368"/>
    </source>
</evidence>
<dbReference type="GO" id="GO:0016042">
    <property type="term" value="P:lipid catabolic process"/>
    <property type="evidence" value="ECO:0007669"/>
    <property type="project" value="UniProtKB-KW"/>
</dbReference>
<dbReference type="Pfam" id="PF00388">
    <property type="entry name" value="PI-PLC-X"/>
    <property type="match status" value="1"/>
</dbReference>
<gene>
    <name evidence="8" type="ORF">FDP41_000792</name>
</gene>
<dbReference type="VEuPathDB" id="AmoebaDB:NF0108600"/>
<keyword evidence="3 5" id="KW-0442">Lipid degradation</keyword>
<evidence type="ECO:0000313" key="8">
    <source>
        <dbReference type="EMBL" id="KAF0984893.1"/>
    </source>
</evidence>
<reference evidence="8 9" key="1">
    <citation type="journal article" date="2019" name="Sci. Rep.">
        <title>Nanopore sequencing improves the draft genome of the human pathogenic amoeba Naegleria fowleri.</title>
        <authorList>
            <person name="Liechti N."/>
            <person name="Schurch N."/>
            <person name="Bruggmann R."/>
            <person name="Wittwer M."/>
        </authorList>
    </citation>
    <scope>NUCLEOTIDE SEQUENCE [LARGE SCALE GENOMIC DNA]</scope>
    <source>
        <strain evidence="8 9">ATCC 30894</strain>
    </source>
</reference>
<dbReference type="PROSITE" id="PS50008">
    <property type="entry name" value="PIPLC_Y_DOMAIN"/>
    <property type="match status" value="1"/>
</dbReference>
<dbReference type="EC" id="3.1.4.11" evidence="1 5"/>
<dbReference type="EMBL" id="VFQX01000002">
    <property type="protein sequence ID" value="KAF0984893.1"/>
    <property type="molecule type" value="Genomic_DNA"/>
</dbReference>
<protein>
    <recommendedName>
        <fullName evidence="1 5">Phosphoinositide phospholipase C</fullName>
        <ecNumber evidence="1 5">3.1.4.11</ecNumber>
    </recommendedName>
</protein>
<keyword evidence="2 5" id="KW-0378">Hydrolase</keyword>
<dbReference type="PANTHER" id="PTHR10336:SF36">
    <property type="entry name" value="1-PHOSPHATIDYLINOSITOL 4,5-BISPHOSPHATE PHOSPHODIESTERASE BETA-4"/>
    <property type="match status" value="1"/>
</dbReference>
<dbReference type="RefSeq" id="XP_044569606.1">
    <property type="nucleotide sequence ID" value="XM_044711717.1"/>
</dbReference>
<keyword evidence="4 5" id="KW-0443">Lipid metabolism</keyword>
<dbReference type="GO" id="GO:0048015">
    <property type="term" value="P:phosphatidylinositol-mediated signaling"/>
    <property type="evidence" value="ECO:0007669"/>
    <property type="project" value="TreeGrafter"/>
</dbReference>
<dbReference type="PANTHER" id="PTHR10336">
    <property type="entry name" value="PHOSPHOINOSITIDE-SPECIFIC PHOSPHOLIPASE C FAMILY PROTEIN"/>
    <property type="match status" value="1"/>
</dbReference>
<comment type="catalytic activity">
    <reaction evidence="5">
        <text>a 1,2-diacyl-sn-glycero-3-phospho-(1D-myo-inositol-4,5-bisphosphate) + H2O = 1D-myo-inositol 1,4,5-trisphosphate + a 1,2-diacyl-sn-glycerol + H(+)</text>
        <dbReference type="Rhea" id="RHEA:33179"/>
        <dbReference type="ChEBI" id="CHEBI:15377"/>
        <dbReference type="ChEBI" id="CHEBI:15378"/>
        <dbReference type="ChEBI" id="CHEBI:17815"/>
        <dbReference type="ChEBI" id="CHEBI:58456"/>
        <dbReference type="ChEBI" id="CHEBI:203600"/>
        <dbReference type="EC" id="3.1.4.11"/>
    </reaction>
</comment>
<proteinExistence type="predicted"/>
<dbReference type="InterPro" id="IPR011992">
    <property type="entry name" value="EF-hand-dom_pair"/>
</dbReference>
<keyword evidence="6" id="KW-0812">Transmembrane</keyword>
<dbReference type="VEuPathDB" id="AmoebaDB:FDP41_000792"/>
<keyword evidence="6" id="KW-0472">Membrane</keyword>
<dbReference type="SUPFAM" id="SSF51695">
    <property type="entry name" value="PLC-like phosphodiesterases"/>
    <property type="match status" value="1"/>
</dbReference>
<evidence type="ECO:0000256" key="2">
    <source>
        <dbReference type="ARBA" id="ARBA00022801"/>
    </source>
</evidence>
<dbReference type="GO" id="GO:0046488">
    <property type="term" value="P:phosphatidylinositol metabolic process"/>
    <property type="evidence" value="ECO:0007669"/>
    <property type="project" value="TreeGrafter"/>
</dbReference>
<dbReference type="PROSITE" id="PS50007">
    <property type="entry name" value="PIPLC_X_DOMAIN"/>
    <property type="match status" value="1"/>
</dbReference>
<evidence type="ECO:0000256" key="3">
    <source>
        <dbReference type="ARBA" id="ARBA00022963"/>
    </source>
</evidence>
<dbReference type="InterPro" id="IPR000909">
    <property type="entry name" value="PLipase_C_PInositol-sp_X_dom"/>
</dbReference>
<dbReference type="Pfam" id="PF00387">
    <property type="entry name" value="PI-PLC-Y"/>
    <property type="match status" value="1"/>
</dbReference>
<evidence type="ECO:0000256" key="6">
    <source>
        <dbReference type="SAM" id="Phobius"/>
    </source>
</evidence>
<dbReference type="OrthoDB" id="269822at2759"/>
<dbReference type="GO" id="GO:0004435">
    <property type="term" value="F:phosphatidylinositol-4,5-bisphosphate phospholipase C activity"/>
    <property type="evidence" value="ECO:0007669"/>
    <property type="project" value="UniProtKB-EC"/>
</dbReference>